<proteinExistence type="predicted"/>
<comment type="caution">
    <text evidence="1">The sequence shown here is derived from an EMBL/GenBank/DDBJ whole genome shotgun (WGS) entry which is preliminary data.</text>
</comment>
<evidence type="ECO:0000313" key="2">
    <source>
        <dbReference type="Proteomes" id="UP001176468"/>
    </source>
</evidence>
<sequence>MVGDYGYREVFDPASFSENGRASVFTAVGGAAGAGGFWNLGPGARRTWTGSTRRARLLVYSTGLVRQPGLRITNNAGTVQRDVVSSDVPVTNGYSWCYFDRLPKDPAGASKIELFVGGQHALSAGGPAQGTFPVAIEFDGKVTPVAPVTTGNHLVLIADSIPVGGNAVIESQLGFAGLMRRPVALGGYNGRVTLVGHGYAMIRDDMNGAPAQAAFAAFINSLGPTKIGVGRIVNDWLAGGGTAAATQAMLAGFLNALSSTASAAVPVILQSPWLTGVREGTGASGDNMDAYRAAIANCVTGGSAGVTKTGVTHLVGKTVHTTADIAPDGIHLLGLGGHPKAQTAWQAVA</sequence>
<dbReference type="EMBL" id="JAUQSZ010000009">
    <property type="protein sequence ID" value="MDO7843465.1"/>
    <property type="molecule type" value="Genomic_DNA"/>
</dbReference>
<organism evidence="1 2">
    <name type="scientific">Sphingomonas immobilis</name>
    <dbReference type="NCBI Taxonomy" id="3063997"/>
    <lineage>
        <taxon>Bacteria</taxon>
        <taxon>Pseudomonadati</taxon>
        <taxon>Pseudomonadota</taxon>
        <taxon>Alphaproteobacteria</taxon>
        <taxon>Sphingomonadales</taxon>
        <taxon>Sphingomonadaceae</taxon>
        <taxon>Sphingomonas</taxon>
    </lineage>
</organism>
<reference evidence="1" key="1">
    <citation type="submission" date="2023-07" db="EMBL/GenBank/DDBJ databases">
        <authorList>
            <person name="Kim M.K."/>
        </authorList>
    </citation>
    <scope>NUCLEOTIDE SEQUENCE</scope>
    <source>
        <strain evidence="1">CA1-15</strain>
    </source>
</reference>
<evidence type="ECO:0000313" key="1">
    <source>
        <dbReference type="EMBL" id="MDO7843465.1"/>
    </source>
</evidence>
<accession>A0ABT9A0W0</accession>
<name>A0ABT9A0W0_9SPHN</name>
<evidence type="ECO:0008006" key="3">
    <source>
        <dbReference type="Google" id="ProtNLM"/>
    </source>
</evidence>
<protein>
    <recommendedName>
        <fullName evidence="3">Sialate O-acetylesterase domain-containing protein</fullName>
    </recommendedName>
</protein>
<gene>
    <name evidence="1" type="ORF">Q5H94_14105</name>
</gene>
<dbReference type="RefSeq" id="WP_304561916.1">
    <property type="nucleotide sequence ID" value="NZ_JAUQSZ010000009.1"/>
</dbReference>
<dbReference type="Proteomes" id="UP001176468">
    <property type="component" value="Unassembled WGS sequence"/>
</dbReference>
<keyword evidence="2" id="KW-1185">Reference proteome</keyword>